<dbReference type="InterPro" id="IPR032801">
    <property type="entry name" value="PXL2A/B/C"/>
</dbReference>
<dbReference type="CDD" id="cd02970">
    <property type="entry name" value="PRX_like2"/>
    <property type="match status" value="1"/>
</dbReference>
<dbReference type="Proteomes" id="UP000186955">
    <property type="component" value="Unassembled WGS sequence"/>
</dbReference>
<keyword evidence="3" id="KW-1185">Reference proteome</keyword>
<dbReference type="Gene3D" id="3.40.30.10">
    <property type="entry name" value="Glutaredoxin"/>
    <property type="match status" value="1"/>
</dbReference>
<evidence type="ECO:0000313" key="2">
    <source>
        <dbReference type="EMBL" id="OKO98246.1"/>
    </source>
</evidence>
<protein>
    <submittedName>
        <fullName evidence="2">Thioredoxin-like protein AAED1</fullName>
    </submittedName>
</protein>
<name>A0A1Q5TDE7_9EURO</name>
<feature type="compositionally biased region" description="Pro residues" evidence="1">
    <location>
        <begin position="13"/>
        <end position="26"/>
    </location>
</feature>
<dbReference type="InterPro" id="IPR036249">
    <property type="entry name" value="Thioredoxin-like_sf"/>
</dbReference>
<dbReference type="STRING" id="1316194.A0A1Q5TDE7"/>
<reference evidence="2 3" key="1">
    <citation type="submission" date="2016-10" db="EMBL/GenBank/DDBJ databases">
        <title>Genome sequence of the ascomycete fungus Penicillium subrubescens.</title>
        <authorList>
            <person name="De Vries R.P."/>
            <person name="Peng M."/>
            <person name="Dilokpimol A."/>
            <person name="Hilden K."/>
            <person name="Makela M.R."/>
            <person name="Grigoriev I."/>
            <person name="Riley R."/>
            <person name="Granchi Z."/>
        </authorList>
    </citation>
    <scope>NUCLEOTIDE SEQUENCE [LARGE SCALE GENOMIC DNA]</scope>
    <source>
        <strain evidence="2 3">CBS 132785</strain>
    </source>
</reference>
<comment type="caution">
    <text evidence="2">The sequence shown here is derived from an EMBL/GenBank/DDBJ whole genome shotgun (WGS) entry which is preliminary data.</text>
</comment>
<dbReference type="OrthoDB" id="40334at2759"/>
<dbReference type="PANTHER" id="PTHR28630:SF3">
    <property type="entry name" value="PEROXIREDOXIN-LIKE 2C"/>
    <property type="match status" value="1"/>
</dbReference>
<feature type="compositionally biased region" description="Basic and acidic residues" evidence="1">
    <location>
        <begin position="32"/>
        <end position="47"/>
    </location>
</feature>
<accession>A0A1Q5TDE7</accession>
<gene>
    <name evidence="2" type="ORF">PENSUB_9344</name>
</gene>
<evidence type="ECO:0000256" key="1">
    <source>
        <dbReference type="SAM" id="MobiDB-lite"/>
    </source>
</evidence>
<sequence length="260" mass="28276">MSSTAEPVLVSYPPAPSNVNPSPPAESVPAADDVKVADTTKPHEVPSNDKPPSVDTIRKVENYPILDNKGEKHSFKSIYDGPDSTGRVLVIFIRHFFCGSCQEYIRALAASIKPDELLKLPIPTTFAIIGCGDHGLIDFYAKETGCPFPIYADEANTLYDDLGMATTWAFGAKPEYFRQSMARVVLGSITQGLKHLSSGLATKGGDTKRVGGEFLFEPSQDEGGKTISWCHRMTTTRDHTEVKELAKVLDKDGTVLLQTA</sequence>
<dbReference type="AlphaFoldDB" id="A0A1Q5TDE7"/>
<evidence type="ECO:0000313" key="3">
    <source>
        <dbReference type="Proteomes" id="UP000186955"/>
    </source>
</evidence>
<dbReference type="SUPFAM" id="SSF52833">
    <property type="entry name" value="Thioredoxin-like"/>
    <property type="match status" value="1"/>
</dbReference>
<dbReference type="Pfam" id="PF13911">
    <property type="entry name" value="AhpC-TSA_2"/>
    <property type="match status" value="1"/>
</dbReference>
<feature type="region of interest" description="Disordered" evidence="1">
    <location>
        <begin position="1"/>
        <end position="54"/>
    </location>
</feature>
<proteinExistence type="predicted"/>
<organism evidence="2 3">
    <name type="scientific">Penicillium subrubescens</name>
    <dbReference type="NCBI Taxonomy" id="1316194"/>
    <lineage>
        <taxon>Eukaryota</taxon>
        <taxon>Fungi</taxon>
        <taxon>Dikarya</taxon>
        <taxon>Ascomycota</taxon>
        <taxon>Pezizomycotina</taxon>
        <taxon>Eurotiomycetes</taxon>
        <taxon>Eurotiomycetidae</taxon>
        <taxon>Eurotiales</taxon>
        <taxon>Aspergillaceae</taxon>
        <taxon>Penicillium</taxon>
    </lineage>
</organism>
<dbReference type="EMBL" id="MNBE01000673">
    <property type="protein sequence ID" value="OKO98246.1"/>
    <property type="molecule type" value="Genomic_DNA"/>
</dbReference>
<dbReference type="PANTHER" id="PTHR28630">
    <property type="match status" value="1"/>
</dbReference>